<dbReference type="RefSeq" id="WP_088591482.1">
    <property type="nucleotide sequence ID" value="NZ_CADIJU010000031.1"/>
</dbReference>
<sequence length="124" mass="13973">MSFATHDKWGVAIVNCLRIYGPHTIKEVGELIGLDQRRADGVIRRLMCQGHVEQTGERKGTGSGRAAIYQWVDVEDEEKPQPMINVYERKRAVAMADELVRTLRAGWNPNSVDPFRVLRAQVAA</sequence>
<dbReference type="GeneID" id="99734280"/>
<keyword evidence="2" id="KW-1185">Reference proteome</keyword>
<evidence type="ECO:0000313" key="2">
    <source>
        <dbReference type="Proteomes" id="UP000252124"/>
    </source>
</evidence>
<organism evidence="1 2">
    <name type="scientific">Achromobacter marplatensis</name>
    <dbReference type="NCBI Taxonomy" id="470868"/>
    <lineage>
        <taxon>Bacteria</taxon>
        <taxon>Pseudomonadati</taxon>
        <taxon>Pseudomonadota</taxon>
        <taxon>Betaproteobacteria</taxon>
        <taxon>Burkholderiales</taxon>
        <taxon>Alcaligenaceae</taxon>
        <taxon>Achromobacter</taxon>
    </lineage>
</organism>
<name>A0ABX9FUU3_9BURK</name>
<protein>
    <submittedName>
        <fullName evidence="1">Uncharacterized protein</fullName>
    </submittedName>
</protein>
<dbReference type="InterPro" id="IPR036390">
    <property type="entry name" value="WH_DNA-bd_sf"/>
</dbReference>
<dbReference type="EMBL" id="QNRM01000025">
    <property type="protein sequence ID" value="RBP10646.1"/>
    <property type="molecule type" value="Genomic_DNA"/>
</dbReference>
<reference evidence="1 2" key="1">
    <citation type="submission" date="2018-06" db="EMBL/GenBank/DDBJ databases">
        <title>Genomic Encyclopedia of Type Strains, Phase III (KMG-III): the genomes of soil and plant-associated and newly described type strains.</title>
        <authorList>
            <person name="Whitman W."/>
        </authorList>
    </citation>
    <scope>NUCLEOTIDE SEQUENCE [LARGE SCALE GENOMIC DNA]</scope>
    <source>
        <strain evidence="1 2">CECT 7342</strain>
    </source>
</reference>
<comment type="caution">
    <text evidence="1">The sequence shown here is derived from an EMBL/GenBank/DDBJ whole genome shotgun (WGS) entry which is preliminary data.</text>
</comment>
<evidence type="ECO:0000313" key="1">
    <source>
        <dbReference type="EMBL" id="RBP10646.1"/>
    </source>
</evidence>
<proteinExistence type="predicted"/>
<dbReference type="Proteomes" id="UP000252124">
    <property type="component" value="Unassembled WGS sequence"/>
</dbReference>
<accession>A0ABX9FUU3</accession>
<gene>
    <name evidence="1" type="ORF">DFP87_1259</name>
</gene>
<dbReference type="SUPFAM" id="SSF46785">
    <property type="entry name" value="Winged helix' DNA-binding domain"/>
    <property type="match status" value="1"/>
</dbReference>